<keyword evidence="6" id="KW-0924">Ammonia transport</keyword>
<keyword evidence="2" id="KW-0813">Transport</keyword>
<comment type="caution">
    <text evidence="9">The sequence shown here is derived from an EMBL/GenBank/DDBJ whole genome shotgun (WGS) entry which is preliminary data.</text>
</comment>
<dbReference type="AlphaFoldDB" id="W4UZR0"/>
<evidence type="ECO:0000256" key="2">
    <source>
        <dbReference type="ARBA" id="ARBA00022448"/>
    </source>
</evidence>
<keyword evidence="8" id="KW-0732">Signal</keyword>
<dbReference type="EMBL" id="BAIV01000034">
    <property type="protein sequence ID" value="GAE85959.1"/>
    <property type="molecule type" value="Genomic_DNA"/>
</dbReference>
<accession>W4UZR0</accession>
<evidence type="ECO:0000256" key="3">
    <source>
        <dbReference type="ARBA" id="ARBA00022692"/>
    </source>
</evidence>
<dbReference type="Proteomes" id="UP000019131">
    <property type="component" value="Unassembled WGS sequence"/>
</dbReference>
<sequence length="124" mass="13181">MDKTYKGHSTKTLWIASAILLFTMLGSAKTFAQDSVAAIDTIVASTTVAAVEAAPEAAEVAAPTLDSGNTAWIIVATILVLLMTIPGLALFYGGLVRQKKCIKYHHAVFASGGRNQHPVDRLRI</sequence>
<evidence type="ECO:0000313" key="10">
    <source>
        <dbReference type="Proteomes" id="UP000019131"/>
    </source>
</evidence>
<dbReference type="PANTHER" id="PTHR43029">
    <property type="entry name" value="AMMONIUM TRANSPORTER MEP2"/>
    <property type="match status" value="1"/>
</dbReference>
<dbReference type="GO" id="GO:0008519">
    <property type="term" value="F:ammonium channel activity"/>
    <property type="evidence" value="ECO:0007669"/>
    <property type="project" value="InterPro"/>
</dbReference>
<feature type="signal peptide" evidence="8">
    <location>
        <begin position="1"/>
        <end position="32"/>
    </location>
</feature>
<dbReference type="SUPFAM" id="SSF111352">
    <property type="entry name" value="Ammonium transporter"/>
    <property type="match status" value="1"/>
</dbReference>
<protein>
    <submittedName>
        <fullName evidence="9">Ammonium transporter</fullName>
    </submittedName>
</protein>
<evidence type="ECO:0000256" key="5">
    <source>
        <dbReference type="ARBA" id="ARBA00023136"/>
    </source>
</evidence>
<evidence type="ECO:0000256" key="4">
    <source>
        <dbReference type="ARBA" id="ARBA00022989"/>
    </source>
</evidence>
<evidence type="ECO:0000256" key="7">
    <source>
        <dbReference type="SAM" id="Phobius"/>
    </source>
</evidence>
<evidence type="ECO:0000256" key="6">
    <source>
        <dbReference type="ARBA" id="ARBA00023177"/>
    </source>
</evidence>
<evidence type="ECO:0000256" key="8">
    <source>
        <dbReference type="SAM" id="SignalP"/>
    </source>
</evidence>
<dbReference type="GO" id="GO:0005886">
    <property type="term" value="C:plasma membrane"/>
    <property type="evidence" value="ECO:0007669"/>
    <property type="project" value="TreeGrafter"/>
</dbReference>
<name>W4UZR0_9BACE</name>
<evidence type="ECO:0000313" key="9">
    <source>
        <dbReference type="EMBL" id="GAE85959.1"/>
    </source>
</evidence>
<dbReference type="STRING" id="1445607.JCM10512_4431"/>
<organism evidence="9 10">
    <name type="scientific">Bacteroides reticulotermitis JCM 10512</name>
    <dbReference type="NCBI Taxonomy" id="1445607"/>
    <lineage>
        <taxon>Bacteria</taxon>
        <taxon>Pseudomonadati</taxon>
        <taxon>Bacteroidota</taxon>
        <taxon>Bacteroidia</taxon>
        <taxon>Bacteroidales</taxon>
        <taxon>Bacteroidaceae</taxon>
        <taxon>Bacteroides</taxon>
    </lineage>
</organism>
<reference evidence="9 10" key="1">
    <citation type="journal article" date="2014" name="Genome Announc.">
        <title>Draft Genome Sequence of Bacteroides reticulotermitis Strain JCM 10512T, Isolated from the Gut of a Termite.</title>
        <authorList>
            <person name="Yuki M."/>
            <person name="Oshima K."/>
            <person name="Suda W."/>
            <person name="Sakamoto M."/>
            <person name="Iida T."/>
            <person name="Hattori M."/>
            <person name="Ohkuma M."/>
        </authorList>
    </citation>
    <scope>NUCLEOTIDE SEQUENCE [LARGE SCALE GENOMIC DNA]</scope>
    <source>
        <strain evidence="9 10">JCM 10512</strain>
    </source>
</reference>
<proteinExistence type="predicted"/>
<feature type="chain" id="PRO_5004851638" evidence="8">
    <location>
        <begin position="33"/>
        <end position="124"/>
    </location>
</feature>
<keyword evidence="3 7" id="KW-0812">Transmembrane</keyword>
<evidence type="ECO:0000256" key="1">
    <source>
        <dbReference type="ARBA" id="ARBA00004141"/>
    </source>
</evidence>
<dbReference type="InterPro" id="IPR029020">
    <property type="entry name" value="Ammonium/urea_transptr"/>
</dbReference>
<keyword evidence="4 7" id="KW-1133">Transmembrane helix</keyword>
<dbReference type="InterPro" id="IPR001905">
    <property type="entry name" value="Ammonium_transpt"/>
</dbReference>
<dbReference type="PANTHER" id="PTHR43029:SF10">
    <property type="entry name" value="AMMONIUM TRANSPORTER MEP2"/>
    <property type="match status" value="1"/>
</dbReference>
<feature type="transmembrane region" description="Helical" evidence="7">
    <location>
        <begin position="71"/>
        <end position="95"/>
    </location>
</feature>
<keyword evidence="5 7" id="KW-0472">Membrane</keyword>
<keyword evidence="10" id="KW-1185">Reference proteome</keyword>
<dbReference type="Gene3D" id="1.10.3430.10">
    <property type="entry name" value="Ammonium transporter AmtB like domains"/>
    <property type="match status" value="1"/>
</dbReference>
<gene>
    <name evidence="9" type="ORF">JCM10512_4431</name>
</gene>
<comment type="subcellular location">
    <subcellularLocation>
        <location evidence="1">Membrane</location>
        <topology evidence="1">Multi-pass membrane protein</topology>
    </subcellularLocation>
</comment>